<dbReference type="InterPro" id="IPR051545">
    <property type="entry name" value="NAD(P)H_dehydrogenase_qn"/>
</dbReference>
<protein>
    <submittedName>
        <fullName evidence="11">NAD(P)H-dependent oxidoreductase</fullName>
    </submittedName>
</protein>
<dbReference type="PANTHER" id="PTHR10204:SF34">
    <property type="entry name" value="NAD(P)H DEHYDROGENASE [QUINONE] 1 ISOFORM 1"/>
    <property type="match status" value="1"/>
</dbReference>
<dbReference type="RefSeq" id="WP_224829348.1">
    <property type="nucleotide sequence ID" value="NZ_JAIVEF010000019.1"/>
</dbReference>
<dbReference type="Gene3D" id="3.40.50.360">
    <property type="match status" value="1"/>
</dbReference>
<evidence type="ECO:0000256" key="9">
    <source>
        <dbReference type="SAM" id="Phobius"/>
    </source>
</evidence>
<feature type="transmembrane region" description="Helical" evidence="9">
    <location>
        <begin position="481"/>
        <end position="500"/>
    </location>
</feature>
<keyword evidence="6 9" id="KW-1133">Transmembrane helix</keyword>
<evidence type="ECO:0000256" key="4">
    <source>
        <dbReference type="ARBA" id="ARBA00022428"/>
    </source>
</evidence>
<dbReference type="Gene3D" id="1.10.357.140">
    <property type="entry name" value="UbiA prenyltransferase"/>
    <property type="match status" value="1"/>
</dbReference>
<dbReference type="InterPro" id="IPR044878">
    <property type="entry name" value="UbiA_sf"/>
</dbReference>
<evidence type="ECO:0000256" key="3">
    <source>
        <dbReference type="ARBA" id="ARBA00006252"/>
    </source>
</evidence>
<proteinExistence type="inferred from homology"/>
<evidence type="ECO:0000256" key="2">
    <source>
        <dbReference type="ARBA" id="ARBA00004863"/>
    </source>
</evidence>
<gene>
    <name evidence="11" type="ORF">ACFPFO_18240</name>
</gene>
<comment type="pathway">
    <text evidence="2">Quinol/quinone metabolism; menaquinone biosynthesis.</text>
</comment>
<comment type="subcellular location">
    <subcellularLocation>
        <location evidence="1">Cell membrane</location>
        <topology evidence="1">Multi-pass membrane protein</topology>
    </subcellularLocation>
</comment>
<evidence type="ECO:0000256" key="8">
    <source>
        <dbReference type="ARBA" id="ARBA00023136"/>
    </source>
</evidence>
<dbReference type="AlphaFoldDB" id="A0ABD5QJB2"/>
<keyword evidence="4" id="KW-0474">Menaquinone biosynthesis</keyword>
<feature type="transmembrane region" description="Helical" evidence="9">
    <location>
        <begin position="419"/>
        <end position="441"/>
    </location>
</feature>
<dbReference type="GO" id="GO:0005886">
    <property type="term" value="C:plasma membrane"/>
    <property type="evidence" value="ECO:0007669"/>
    <property type="project" value="UniProtKB-SubCell"/>
</dbReference>
<accession>A0ABD5QJB2</accession>
<feature type="transmembrane region" description="Helical" evidence="9">
    <location>
        <begin position="321"/>
        <end position="340"/>
    </location>
</feature>
<keyword evidence="8 9" id="KW-0472">Membrane</keyword>
<evidence type="ECO:0000259" key="10">
    <source>
        <dbReference type="Pfam" id="PF02525"/>
    </source>
</evidence>
<name>A0ABD5QJB2_9EURY</name>
<dbReference type="InterPro" id="IPR026046">
    <property type="entry name" value="UBIAD1"/>
</dbReference>
<comment type="similarity">
    <text evidence="3">Belongs to the NAD(P)H dehydrogenase (quinone) family.</text>
</comment>
<dbReference type="PANTHER" id="PTHR10204">
    <property type="entry name" value="NAD P H OXIDOREDUCTASE-RELATED"/>
    <property type="match status" value="1"/>
</dbReference>
<keyword evidence="7" id="KW-0560">Oxidoreductase</keyword>
<reference evidence="11 12" key="1">
    <citation type="journal article" date="2019" name="Int. J. Syst. Evol. Microbiol.">
        <title>The Global Catalogue of Microorganisms (GCM) 10K type strain sequencing project: providing services to taxonomists for standard genome sequencing and annotation.</title>
        <authorList>
            <consortium name="The Broad Institute Genomics Platform"/>
            <consortium name="The Broad Institute Genome Sequencing Center for Infectious Disease"/>
            <person name="Wu L."/>
            <person name="Ma J."/>
        </authorList>
    </citation>
    <scope>NUCLEOTIDE SEQUENCE [LARGE SCALE GENOMIC DNA]</scope>
    <source>
        <strain evidence="11 12">CGMCC 1.15824</strain>
    </source>
</reference>
<dbReference type="InterPro" id="IPR003680">
    <property type="entry name" value="Flavodoxin_fold"/>
</dbReference>
<comment type="caution">
    <text evidence="11">The sequence shown here is derived from an EMBL/GenBank/DDBJ whole genome shotgun (WGS) entry which is preliminary data.</text>
</comment>
<feature type="transmembrane region" description="Helical" evidence="9">
    <location>
        <begin position="236"/>
        <end position="252"/>
    </location>
</feature>
<feature type="transmembrane region" description="Helical" evidence="9">
    <location>
        <begin position="352"/>
        <end position="372"/>
    </location>
</feature>
<dbReference type="InterPro" id="IPR029039">
    <property type="entry name" value="Flavoprotein-like_sf"/>
</dbReference>
<dbReference type="EMBL" id="JBHSJG010000053">
    <property type="protein sequence ID" value="MFC4989659.1"/>
    <property type="molecule type" value="Genomic_DNA"/>
</dbReference>
<dbReference type="GO" id="GO:0009234">
    <property type="term" value="P:menaquinone biosynthetic process"/>
    <property type="evidence" value="ECO:0007669"/>
    <property type="project" value="UniProtKB-KW"/>
</dbReference>
<dbReference type="Pfam" id="PF02525">
    <property type="entry name" value="Flavodoxin_2"/>
    <property type="match status" value="1"/>
</dbReference>
<dbReference type="InterPro" id="IPR000537">
    <property type="entry name" value="UbiA_prenyltransferase"/>
</dbReference>
<dbReference type="CDD" id="cd13962">
    <property type="entry name" value="PT_UbiA_UBIAD1"/>
    <property type="match status" value="1"/>
</dbReference>
<keyword evidence="12" id="KW-1185">Reference proteome</keyword>
<dbReference type="Pfam" id="PF01040">
    <property type="entry name" value="UbiA"/>
    <property type="match status" value="1"/>
</dbReference>
<sequence>MNVLVVLGHPRTDSFGAALAKAYCEGAREAGAEVQELAVADLEFDPDVHADSPENQEMESDLIDAQRRLRWADHLAFVYPNWWGTMPAQLKGFLDRVLTPGFAFSFEGEGPGHDSLLSGRTAELISTMDMPPWVYRFIYRQPGNDAMKRATLGFVGVRTTRVTNLGPVRESDPSDRTEWLAEATRLGESLENGPEPRSVRARRRLKSWLSALRLQFYPMSLLAYALGALAAAGTDAFSALAIWLGFVFVFFLEATTVLTNEYADYETDTENAYAGPFTGGSRVLVEGDLGFGEVRRGALLTGSLAAVAGVGALAVGAGSTLATATAMAVLAALALGYTLPPLSLSYRTLGELDVAVTHSIGVLLVGFLLAGGASSDPLPWLLGLPFLLSVLPSITLAGVPDRDADRTAGKRTIAVRFGIDGAVVVAAGTALAAAAAGILWISRGVPGYDPLVALSIPHGLAIAWAVRGLYRRPEPRRIDRLMVLALSYLIWFAVVPLYSLL</sequence>
<evidence type="ECO:0000256" key="7">
    <source>
        <dbReference type="ARBA" id="ARBA00023002"/>
    </source>
</evidence>
<feature type="transmembrane region" description="Helical" evidence="9">
    <location>
        <begin position="378"/>
        <end position="399"/>
    </location>
</feature>
<feature type="transmembrane region" description="Helical" evidence="9">
    <location>
        <begin position="210"/>
        <end position="230"/>
    </location>
</feature>
<dbReference type="SUPFAM" id="SSF52218">
    <property type="entry name" value="Flavoproteins"/>
    <property type="match status" value="1"/>
</dbReference>
<dbReference type="Proteomes" id="UP001595925">
    <property type="component" value="Unassembled WGS sequence"/>
</dbReference>
<evidence type="ECO:0000256" key="6">
    <source>
        <dbReference type="ARBA" id="ARBA00022989"/>
    </source>
</evidence>
<evidence type="ECO:0000256" key="5">
    <source>
        <dbReference type="ARBA" id="ARBA00022692"/>
    </source>
</evidence>
<feature type="domain" description="Flavodoxin-like fold" evidence="10">
    <location>
        <begin position="1"/>
        <end position="176"/>
    </location>
</feature>
<evidence type="ECO:0000313" key="12">
    <source>
        <dbReference type="Proteomes" id="UP001595925"/>
    </source>
</evidence>
<dbReference type="GO" id="GO:0016491">
    <property type="term" value="F:oxidoreductase activity"/>
    <property type="evidence" value="ECO:0007669"/>
    <property type="project" value="UniProtKB-KW"/>
</dbReference>
<evidence type="ECO:0000313" key="11">
    <source>
        <dbReference type="EMBL" id="MFC4989659.1"/>
    </source>
</evidence>
<organism evidence="11 12">
    <name type="scientific">Saliphagus infecundisoli</name>
    <dbReference type="NCBI Taxonomy" id="1849069"/>
    <lineage>
        <taxon>Archaea</taxon>
        <taxon>Methanobacteriati</taxon>
        <taxon>Methanobacteriota</taxon>
        <taxon>Stenosarchaea group</taxon>
        <taxon>Halobacteria</taxon>
        <taxon>Halobacteriales</taxon>
        <taxon>Natrialbaceae</taxon>
        <taxon>Saliphagus</taxon>
    </lineage>
</organism>
<feature type="transmembrane region" description="Helical" evidence="9">
    <location>
        <begin position="297"/>
        <end position="315"/>
    </location>
</feature>
<feature type="transmembrane region" description="Helical" evidence="9">
    <location>
        <begin position="447"/>
        <end position="469"/>
    </location>
</feature>
<evidence type="ECO:0000256" key="1">
    <source>
        <dbReference type="ARBA" id="ARBA00004651"/>
    </source>
</evidence>
<keyword evidence="5 9" id="KW-0812">Transmembrane</keyword>